<name>A0A8D0AEE0_SANLU</name>
<dbReference type="CDD" id="cd13424">
    <property type="entry name" value="TNFRSF9_teleost"/>
    <property type="match status" value="1"/>
</dbReference>
<evidence type="ECO:0000256" key="3">
    <source>
        <dbReference type="SAM" id="Phobius"/>
    </source>
</evidence>
<dbReference type="AlphaFoldDB" id="A0A8D0AEE0"/>
<dbReference type="Gene3D" id="2.10.50.10">
    <property type="entry name" value="Tumor Necrosis Factor Receptor, subunit A, domain 2"/>
    <property type="match status" value="3"/>
</dbReference>
<gene>
    <name evidence="5" type="primary">tnfrsf9a</name>
</gene>
<evidence type="ECO:0000256" key="1">
    <source>
        <dbReference type="PROSITE-ProRule" id="PRU00206"/>
    </source>
</evidence>
<feature type="compositionally biased region" description="Low complexity" evidence="2">
    <location>
        <begin position="264"/>
        <end position="284"/>
    </location>
</feature>
<feature type="repeat" description="TNFR-Cys" evidence="1">
    <location>
        <begin position="64"/>
        <end position="103"/>
    </location>
</feature>
<keyword evidence="3" id="KW-0812">Transmembrane</keyword>
<feature type="disulfide bond" evidence="1">
    <location>
        <begin position="85"/>
        <end position="103"/>
    </location>
</feature>
<dbReference type="Ensembl" id="ENSSLUT00000054266.1">
    <property type="protein sequence ID" value="ENSSLUP00000052719.1"/>
    <property type="gene ID" value="ENSSLUG00000022905.1"/>
</dbReference>
<evidence type="ECO:0000256" key="2">
    <source>
        <dbReference type="SAM" id="MobiDB-lite"/>
    </source>
</evidence>
<feature type="disulfide bond" evidence="1">
    <location>
        <begin position="82"/>
        <end position="95"/>
    </location>
</feature>
<evidence type="ECO:0000313" key="5">
    <source>
        <dbReference type="Ensembl" id="ENSSLUP00000052719.1"/>
    </source>
</evidence>
<dbReference type="PANTHER" id="PTHR47139">
    <property type="entry name" value="TUMOR NECROSIS FACTOR RECEPTOR SUPERFAMILY MEMBER 9"/>
    <property type="match status" value="1"/>
</dbReference>
<feature type="region of interest" description="Disordered" evidence="2">
    <location>
        <begin position="261"/>
        <end position="284"/>
    </location>
</feature>
<reference evidence="5" key="1">
    <citation type="submission" date="2025-08" db="UniProtKB">
        <authorList>
            <consortium name="Ensembl"/>
        </authorList>
    </citation>
    <scope>IDENTIFICATION</scope>
</reference>
<dbReference type="GO" id="GO:0038023">
    <property type="term" value="F:signaling receptor activity"/>
    <property type="evidence" value="ECO:0007669"/>
    <property type="project" value="TreeGrafter"/>
</dbReference>
<sequence length="284" mass="30799">MGHISCPGPAGSVSRYYSTNCVGQTDTGCMKWTPKGDNVCCEACFAGHRLVKECGPSPKDLCTPCEAGTFTVNPKQYSCTRCTQCVGAQVYVKMCTATTDTKCGCREGLICGNDRCSFCVKKCDKGYEPEKRSCRPCPEGTFNDQSHQMCKPWSTKCPNPDQKIVAMGNGLTDIKCVNISIAQVTVPKRPDPTEQAWPLVLSVITSAVLMAFSIIIISLVAKKIFQKRKEKGKKPITKTPIIGTPTDDPRTLIAIECSFHEAQQEQGSSSESLNSKDSSGQLIA</sequence>
<dbReference type="InterPro" id="IPR001368">
    <property type="entry name" value="TNFR/NGFR_Cys_rich_reg"/>
</dbReference>
<dbReference type="Pfam" id="PF00020">
    <property type="entry name" value="TNFR_c6"/>
    <property type="match status" value="2"/>
</dbReference>
<dbReference type="SMART" id="SM00208">
    <property type="entry name" value="TNFR"/>
    <property type="match status" value="2"/>
</dbReference>
<feature type="transmembrane region" description="Helical" evidence="3">
    <location>
        <begin position="196"/>
        <end position="221"/>
    </location>
</feature>
<keyword evidence="3" id="KW-0472">Membrane</keyword>
<evidence type="ECO:0000259" key="4">
    <source>
        <dbReference type="PROSITE" id="PS50050"/>
    </source>
</evidence>
<dbReference type="PANTHER" id="PTHR47139:SF4">
    <property type="entry name" value="TUMOR NECROSIS FACTOR RECEPTOR SUPERFAMILY MEMBER 9 ISOFORM X1-RELATED"/>
    <property type="match status" value="1"/>
</dbReference>
<organism evidence="5 6">
    <name type="scientific">Sander lucioperca</name>
    <name type="common">Pike-perch</name>
    <name type="synonym">Perca lucioperca</name>
    <dbReference type="NCBI Taxonomy" id="283035"/>
    <lineage>
        <taxon>Eukaryota</taxon>
        <taxon>Metazoa</taxon>
        <taxon>Chordata</taxon>
        <taxon>Craniata</taxon>
        <taxon>Vertebrata</taxon>
        <taxon>Euteleostomi</taxon>
        <taxon>Actinopterygii</taxon>
        <taxon>Neopterygii</taxon>
        <taxon>Teleostei</taxon>
        <taxon>Neoteleostei</taxon>
        <taxon>Acanthomorphata</taxon>
        <taxon>Eupercaria</taxon>
        <taxon>Perciformes</taxon>
        <taxon>Percoidei</taxon>
        <taxon>Percidae</taxon>
        <taxon>Luciopercinae</taxon>
        <taxon>Sander</taxon>
    </lineage>
</organism>
<evidence type="ECO:0000313" key="6">
    <source>
        <dbReference type="Proteomes" id="UP000694568"/>
    </source>
</evidence>
<dbReference type="PROSITE" id="PS50050">
    <property type="entry name" value="TNFR_NGFR_2"/>
    <property type="match status" value="1"/>
</dbReference>
<reference evidence="5" key="2">
    <citation type="submission" date="2025-09" db="UniProtKB">
        <authorList>
            <consortium name="Ensembl"/>
        </authorList>
    </citation>
    <scope>IDENTIFICATION</scope>
</reference>
<dbReference type="GeneTree" id="ENSGT00940000166327"/>
<keyword evidence="6" id="KW-1185">Reference proteome</keyword>
<protein>
    <submittedName>
        <fullName evidence="5">Tumor necrosis factor receptor superfamily, member 9a</fullName>
    </submittedName>
</protein>
<proteinExistence type="predicted"/>
<keyword evidence="3" id="KW-1133">Transmembrane helix</keyword>
<keyword evidence="1" id="KW-1015">Disulfide bond</keyword>
<accession>A0A8D0AEE0</accession>
<dbReference type="GO" id="GO:0042127">
    <property type="term" value="P:regulation of cell population proliferation"/>
    <property type="evidence" value="ECO:0007669"/>
    <property type="project" value="TreeGrafter"/>
</dbReference>
<dbReference type="Proteomes" id="UP000694568">
    <property type="component" value="Unplaced"/>
</dbReference>
<dbReference type="InterPro" id="IPR034057">
    <property type="entry name" value="TNFRSF9_N_teleost"/>
</dbReference>
<comment type="caution">
    <text evidence="1">Lacks conserved residue(s) required for the propagation of feature annotation.</text>
</comment>
<dbReference type="SUPFAM" id="SSF57586">
    <property type="entry name" value="TNF receptor-like"/>
    <property type="match status" value="2"/>
</dbReference>
<feature type="domain" description="TNFR-Cys" evidence="4">
    <location>
        <begin position="64"/>
        <end position="103"/>
    </location>
</feature>